<comment type="cofactor">
    <cofactor evidence="1 12">
        <name>pyridoxal 5'-phosphate</name>
        <dbReference type="ChEBI" id="CHEBI:597326"/>
    </cofactor>
</comment>
<dbReference type="FunFam" id="3.40.640.10:FF:000046">
    <property type="entry name" value="Cystathionine gamma-lyase"/>
    <property type="match status" value="1"/>
</dbReference>
<dbReference type="Pfam" id="PF01053">
    <property type="entry name" value="Cys_Met_Meta_PP"/>
    <property type="match status" value="1"/>
</dbReference>
<evidence type="ECO:0000256" key="7">
    <source>
        <dbReference type="ARBA" id="ARBA00047175"/>
    </source>
</evidence>
<dbReference type="GO" id="GO:0018826">
    <property type="term" value="F:methionine gamma-lyase activity"/>
    <property type="evidence" value="ECO:0007669"/>
    <property type="project" value="UniProtKB-EC"/>
</dbReference>
<dbReference type="InterPro" id="IPR006237">
    <property type="entry name" value="L-Met_gamma_lys"/>
</dbReference>
<dbReference type="EC" id="4.4.1.11" evidence="3"/>
<dbReference type="PIRSF" id="PIRSF001434">
    <property type="entry name" value="CGS"/>
    <property type="match status" value="1"/>
</dbReference>
<proteinExistence type="inferred from homology"/>
<evidence type="ECO:0000256" key="2">
    <source>
        <dbReference type="ARBA" id="ARBA00008667"/>
    </source>
</evidence>
<keyword evidence="5 11" id="KW-0663">Pyridoxal phosphate</keyword>
<gene>
    <name evidence="13" type="ORF">AS180_12950</name>
</gene>
<evidence type="ECO:0000256" key="6">
    <source>
        <dbReference type="ARBA" id="ARBA00023239"/>
    </source>
</evidence>
<evidence type="ECO:0000256" key="10">
    <source>
        <dbReference type="ARBA" id="ARBA00052699"/>
    </source>
</evidence>
<evidence type="ECO:0000313" key="14">
    <source>
        <dbReference type="Proteomes" id="UP000053681"/>
    </source>
</evidence>
<keyword evidence="6 13" id="KW-0456">Lyase</keyword>
<dbReference type="PANTHER" id="PTHR11808">
    <property type="entry name" value="TRANS-SULFURATION ENZYME FAMILY MEMBER"/>
    <property type="match status" value="1"/>
</dbReference>
<dbReference type="InterPro" id="IPR000277">
    <property type="entry name" value="Cys/Met-Metab_PyrdxlP-dep_enz"/>
</dbReference>
<dbReference type="AlphaFoldDB" id="A0A0V8JLC9"/>
<dbReference type="InterPro" id="IPR015424">
    <property type="entry name" value="PyrdxlP-dep_Trfase"/>
</dbReference>
<dbReference type="CDD" id="cd00614">
    <property type="entry name" value="CGS_like"/>
    <property type="match status" value="1"/>
</dbReference>
<dbReference type="PANTHER" id="PTHR11808:SF80">
    <property type="entry name" value="CYSTATHIONINE GAMMA-LYASE"/>
    <property type="match status" value="1"/>
</dbReference>
<evidence type="ECO:0000256" key="5">
    <source>
        <dbReference type="ARBA" id="ARBA00022898"/>
    </source>
</evidence>
<dbReference type="EMBL" id="LNQP01000043">
    <property type="protein sequence ID" value="KSU87456.1"/>
    <property type="molecule type" value="Genomic_DNA"/>
</dbReference>
<dbReference type="GO" id="GO:0030170">
    <property type="term" value="F:pyridoxal phosphate binding"/>
    <property type="evidence" value="ECO:0007669"/>
    <property type="project" value="InterPro"/>
</dbReference>
<protein>
    <recommendedName>
        <fullName evidence="4">L-methionine gamma-lyase</fullName>
        <ecNumber evidence="3">4.4.1.11</ecNumber>
        <ecNumber evidence="7">4.4.1.2</ecNumber>
    </recommendedName>
    <alternativeName>
        <fullName evidence="8">Homocysteine desulfhydrase</fullName>
    </alternativeName>
</protein>
<reference evidence="13 14" key="1">
    <citation type="submission" date="2015-11" db="EMBL/GenBank/DDBJ databases">
        <title>Bacillus caseinolyticus sp nov.</title>
        <authorList>
            <person name="Dastager S.G."/>
            <person name="Mawlankar R."/>
        </authorList>
    </citation>
    <scope>NUCLEOTIDE SEQUENCE [LARGE SCALE GENOMIC DNA]</scope>
    <source>
        <strain evidence="13 14">SGD-V-76</strain>
    </source>
</reference>
<organism evidence="13 14">
    <name type="scientific">Priestia veravalensis</name>
    <dbReference type="NCBI Taxonomy" id="1414648"/>
    <lineage>
        <taxon>Bacteria</taxon>
        <taxon>Bacillati</taxon>
        <taxon>Bacillota</taxon>
        <taxon>Bacilli</taxon>
        <taxon>Bacillales</taxon>
        <taxon>Bacillaceae</taxon>
        <taxon>Priestia</taxon>
    </lineage>
</organism>
<sequence length="391" mass="43059">MTNTEKYRFETKAVHGTYKSSMHHDSLVTPLYQTSTFTFSSLDQGARRFAGEESGYVYSRLSNPTVAEFESRMAELEEGEEALAFGSGMAAVSAALIGLTKAGDHILCSKGLYGCTFGLLELLNEKYSITHSFSTFLTVEEIRASITDKTACIYIETPINPTMHVINLPLVVAVAKEHGVPVIVDNTFLTPYLQKPLTLGCDLVIHSATKYIGGHGDVVAGVMVGSTNLIQGIRKTVQKDIGGILAPFDAWLLIRGLKTLPVRMDRHCENAEKIVEKLKIHPKVKAVYYPEIESSFEKQMKRSGGVLAFELNGSEESVKKFVNELSLISIAVSLGDTETLIQHPASMTHAVVPEAIRKEMGISNELLRLSVGLEFWEDIWKDLENALDKIS</sequence>
<evidence type="ECO:0000256" key="11">
    <source>
        <dbReference type="PIRSR" id="PIRSR001434-2"/>
    </source>
</evidence>
<dbReference type="GO" id="GO:0005737">
    <property type="term" value="C:cytoplasm"/>
    <property type="evidence" value="ECO:0007669"/>
    <property type="project" value="TreeGrafter"/>
</dbReference>
<evidence type="ECO:0000256" key="12">
    <source>
        <dbReference type="RuleBase" id="RU362118"/>
    </source>
</evidence>
<dbReference type="NCBIfam" id="TIGR01328">
    <property type="entry name" value="met_gam_lyase"/>
    <property type="match status" value="1"/>
</dbReference>
<dbReference type="InterPro" id="IPR015422">
    <property type="entry name" value="PyrdxlP-dep_Trfase_small"/>
</dbReference>
<dbReference type="EC" id="4.4.1.2" evidence="7"/>
<comment type="similarity">
    <text evidence="2">Belongs to the trans-sulfuration enzymes family. L-methionine gamma-lyase subfamily.</text>
</comment>
<evidence type="ECO:0000256" key="1">
    <source>
        <dbReference type="ARBA" id="ARBA00001933"/>
    </source>
</evidence>
<dbReference type="InterPro" id="IPR054542">
    <property type="entry name" value="Cys_met_metab_PP"/>
</dbReference>
<dbReference type="GO" id="GO:0047982">
    <property type="term" value="F:homocysteine desulfhydrase activity"/>
    <property type="evidence" value="ECO:0007669"/>
    <property type="project" value="UniProtKB-EC"/>
</dbReference>
<dbReference type="RefSeq" id="WP_061785956.1">
    <property type="nucleotide sequence ID" value="NZ_KQ758658.1"/>
</dbReference>
<evidence type="ECO:0000256" key="3">
    <source>
        <dbReference type="ARBA" id="ARBA00012222"/>
    </source>
</evidence>
<keyword evidence="14" id="KW-1185">Reference proteome</keyword>
<dbReference type="InterPro" id="IPR015421">
    <property type="entry name" value="PyrdxlP-dep_Trfase_major"/>
</dbReference>
<name>A0A0V8JLC9_9BACI</name>
<feature type="modified residue" description="N6-(pyridoxal phosphate)lysine" evidence="11">
    <location>
        <position position="210"/>
    </location>
</feature>
<dbReference type="Proteomes" id="UP000053681">
    <property type="component" value="Unassembled WGS sequence"/>
</dbReference>
<dbReference type="SUPFAM" id="SSF53383">
    <property type="entry name" value="PLP-dependent transferases"/>
    <property type="match status" value="1"/>
</dbReference>
<dbReference type="Gene3D" id="3.40.640.10">
    <property type="entry name" value="Type I PLP-dependent aspartate aminotransferase-like (Major domain)"/>
    <property type="match status" value="1"/>
</dbReference>
<dbReference type="Gene3D" id="3.90.1150.10">
    <property type="entry name" value="Aspartate Aminotransferase, domain 1"/>
    <property type="match status" value="1"/>
</dbReference>
<dbReference type="PROSITE" id="PS00868">
    <property type="entry name" value="CYS_MET_METAB_PP"/>
    <property type="match status" value="1"/>
</dbReference>
<comment type="catalytic activity">
    <reaction evidence="10">
        <text>L-methionine + H2O = methanethiol + 2-oxobutanoate + NH4(+)</text>
        <dbReference type="Rhea" id="RHEA:23800"/>
        <dbReference type="ChEBI" id="CHEBI:15377"/>
        <dbReference type="ChEBI" id="CHEBI:16007"/>
        <dbReference type="ChEBI" id="CHEBI:16763"/>
        <dbReference type="ChEBI" id="CHEBI:28938"/>
        <dbReference type="ChEBI" id="CHEBI:57844"/>
        <dbReference type="EC" id="4.4.1.11"/>
    </reaction>
    <physiologicalReaction direction="left-to-right" evidence="10">
        <dbReference type="Rhea" id="RHEA:23801"/>
    </physiologicalReaction>
</comment>
<comment type="catalytic activity">
    <reaction evidence="9">
        <text>L-homocysteine + H2O = 2-oxobutanoate + hydrogen sulfide + NH4(+) + H(+)</text>
        <dbReference type="Rhea" id="RHEA:14501"/>
        <dbReference type="ChEBI" id="CHEBI:15377"/>
        <dbReference type="ChEBI" id="CHEBI:15378"/>
        <dbReference type="ChEBI" id="CHEBI:16763"/>
        <dbReference type="ChEBI" id="CHEBI:28938"/>
        <dbReference type="ChEBI" id="CHEBI:29919"/>
        <dbReference type="ChEBI" id="CHEBI:58199"/>
        <dbReference type="EC" id="4.4.1.2"/>
    </reaction>
    <physiologicalReaction direction="left-to-right" evidence="9">
        <dbReference type="Rhea" id="RHEA:14502"/>
    </physiologicalReaction>
</comment>
<accession>A0A0V8JLC9</accession>
<evidence type="ECO:0000256" key="8">
    <source>
        <dbReference type="ARBA" id="ARBA00047199"/>
    </source>
</evidence>
<comment type="caution">
    <text evidence="13">The sequence shown here is derived from an EMBL/GenBank/DDBJ whole genome shotgun (WGS) entry which is preliminary data.</text>
</comment>
<dbReference type="NCBIfam" id="NF005263">
    <property type="entry name" value="PRK06767.1"/>
    <property type="match status" value="1"/>
</dbReference>
<evidence type="ECO:0000256" key="9">
    <source>
        <dbReference type="ARBA" id="ARBA00048780"/>
    </source>
</evidence>
<evidence type="ECO:0000313" key="13">
    <source>
        <dbReference type="EMBL" id="KSU87456.1"/>
    </source>
</evidence>
<dbReference type="GO" id="GO:0019346">
    <property type="term" value="P:transsulfuration"/>
    <property type="evidence" value="ECO:0007669"/>
    <property type="project" value="InterPro"/>
</dbReference>
<evidence type="ECO:0000256" key="4">
    <source>
        <dbReference type="ARBA" id="ARBA00019040"/>
    </source>
</evidence>